<dbReference type="GO" id="GO:0043365">
    <property type="term" value="F:[formate-C-acetyltransferase]-activating enzyme activity"/>
    <property type="evidence" value="ECO:0007669"/>
    <property type="project" value="InterPro"/>
</dbReference>
<dbReference type="SFLD" id="SFLDS00029">
    <property type="entry name" value="Radical_SAM"/>
    <property type="match status" value="1"/>
</dbReference>
<dbReference type="InterPro" id="IPR007197">
    <property type="entry name" value="rSAM"/>
</dbReference>
<dbReference type="Proteomes" id="UP000019591">
    <property type="component" value="Chromosome"/>
</dbReference>
<comment type="cofactor">
    <cofactor evidence="1">
        <name>[4Fe-4S] cluster</name>
        <dbReference type="ChEBI" id="CHEBI:49883"/>
    </cofactor>
</comment>
<reference evidence="8 9" key="1">
    <citation type="journal article" date="2014" name="Genome Announc.">
        <title>Complete Genome Sequence of Amino Acid-Utilizing Eubacterium acidaminophilum al-2 (DSM 3953).</title>
        <authorList>
            <person name="Poehlein A."/>
            <person name="Andreesen J.R."/>
            <person name="Daniel R."/>
        </authorList>
    </citation>
    <scope>NUCLEOTIDE SEQUENCE [LARGE SCALE GENOMIC DNA]</scope>
    <source>
        <strain evidence="8 9">DSM 3953</strain>
    </source>
</reference>
<dbReference type="CDD" id="cd01335">
    <property type="entry name" value="Radical_SAM"/>
    <property type="match status" value="1"/>
</dbReference>
<dbReference type="PATRIC" id="fig|1286171.3.peg.1738"/>
<name>W8TLK3_PEPAC</name>
<comment type="similarity">
    <text evidence="7">Belongs to the organic radical-activating enzymes family.</text>
</comment>
<evidence type="ECO:0000313" key="9">
    <source>
        <dbReference type="Proteomes" id="UP000019591"/>
    </source>
</evidence>
<dbReference type="EC" id="1.97.1.-" evidence="7"/>
<dbReference type="GO" id="GO:0046872">
    <property type="term" value="F:metal ion binding"/>
    <property type="evidence" value="ECO:0007669"/>
    <property type="project" value="UniProtKB-KW"/>
</dbReference>
<dbReference type="SFLD" id="SFLDG01063">
    <property type="entry name" value="activating_enzymes__group_1"/>
    <property type="match status" value="1"/>
</dbReference>
<keyword evidence="2" id="KW-0004">4Fe-4S</keyword>
<dbReference type="Gene3D" id="3.20.20.70">
    <property type="entry name" value="Aldolase class I"/>
    <property type="match status" value="1"/>
</dbReference>
<evidence type="ECO:0000256" key="7">
    <source>
        <dbReference type="PIRNR" id="PIRNR000368"/>
    </source>
</evidence>
<proteinExistence type="inferred from homology"/>
<dbReference type="HOGENOM" id="CLU_089926_0_0_9"/>
<protein>
    <recommendedName>
        <fullName evidence="7">Anaerobic ribonucleoside-triphosphate reductase-activating protein</fullName>
        <ecNumber evidence="7">1.97.1.-</ecNumber>
    </recommendedName>
</protein>
<dbReference type="AlphaFoldDB" id="W8TLK3"/>
<dbReference type="GO" id="GO:0004748">
    <property type="term" value="F:ribonucleoside-diphosphate reductase activity, thioredoxin disulfide as acceptor"/>
    <property type="evidence" value="ECO:0007669"/>
    <property type="project" value="TreeGrafter"/>
</dbReference>
<dbReference type="InterPro" id="IPR012837">
    <property type="entry name" value="NrdG"/>
</dbReference>
<dbReference type="SFLD" id="SFLDF00299">
    <property type="entry name" value="anaerobic_ribonucleoside-triph"/>
    <property type="match status" value="1"/>
</dbReference>
<dbReference type="PIRSF" id="PIRSF000368">
    <property type="entry name" value="NrdG"/>
    <property type="match status" value="1"/>
</dbReference>
<comment type="function">
    <text evidence="7">Activation of anaerobic ribonucleoside-triphosphate reductase under anaerobic conditions by generation of an organic free radical, using S-adenosylmethionine and reduced flavodoxin as cosubstrates to produce 5'-deoxy-adenosine.</text>
</comment>
<dbReference type="InterPro" id="IPR058240">
    <property type="entry name" value="rSAM_sf"/>
</dbReference>
<dbReference type="RefSeq" id="WP_025436032.1">
    <property type="nucleotide sequence ID" value="NZ_CP007452.1"/>
</dbReference>
<evidence type="ECO:0000313" key="8">
    <source>
        <dbReference type="EMBL" id="AHM57072.1"/>
    </source>
</evidence>
<dbReference type="SUPFAM" id="SSF102114">
    <property type="entry name" value="Radical SAM enzymes"/>
    <property type="match status" value="1"/>
</dbReference>
<dbReference type="EMBL" id="CP007452">
    <property type="protein sequence ID" value="AHM57072.1"/>
    <property type="molecule type" value="Genomic_DNA"/>
</dbReference>
<dbReference type="PANTHER" id="PTHR30352">
    <property type="entry name" value="PYRUVATE FORMATE-LYASE-ACTIVATING ENZYME"/>
    <property type="match status" value="1"/>
</dbReference>
<keyword evidence="9" id="KW-1185">Reference proteome</keyword>
<gene>
    <name evidence="8" type="primary">nrdG</name>
    <name evidence="8" type="ORF">EAL2_c17800</name>
</gene>
<dbReference type="GO" id="GO:0051539">
    <property type="term" value="F:4 iron, 4 sulfur cluster binding"/>
    <property type="evidence" value="ECO:0007669"/>
    <property type="project" value="UniProtKB-KW"/>
</dbReference>
<dbReference type="Pfam" id="PF13353">
    <property type="entry name" value="Fer4_12"/>
    <property type="match status" value="1"/>
</dbReference>
<evidence type="ECO:0000256" key="4">
    <source>
        <dbReference type="ARBA" id="ARBA00022723"/>
    </source>
</evidence>
<evidence type="ECO:0000256" key="1">
    <source>
        <dbReference type="ARBA" id="ARBA00001966"/>
    </source>
</evidence>
<dbReference type="STRING" id="1286171.EAL2_c17800"/>
<dbReference type="OrthoDB" id="9782387at2"/>
<keyword evidence="4" id="KW-0479">Metal-binding</keyword>
<evidence type="ECO:0000256" key="6">
    <source>
        <dbReference type="ARBA" id="ARBA00023014"/>
    </source>
</evidence>
<dbReference type="eggNOG" id="COG0602">
    <property type="taxonomic scope" value="Bacteria"/>
</dbReference>
<dbReference type="InterPro" id="IPR034457">
    <property type="entry name" value="Organic_radical-activating"/>
</dbReference>
<dbReference type="PANTHER" id="PTHR30352:SF2">
    <property type="entry name" value="ANAEROBIC RIBONUCLEOSIDE-TRIPHOSPHATE REDUCTASE-ACTIVATING PROTEIN"/>
    <property type="match status" value="1"/>
</dbReference>
<keyword evidence="5" id="KW-0408">Iron</keyword>
<keyword evidence="7 8" id="KW-0560">Oxidoreductase</keyword>
<evidence type="ECO:0000256" key="3">
    <source>
        <dbReference type="ARBA" id="ARBA00022691"/>
    </source>
</evidence>
<keyword evidence="3" id="KW-0949">S-adenosyl-L-methionine</keyword>
<dbReference type="NCBIfam" id="TIGR02491">
    <property type="entry name" value="NrdG"/>
    <property type="match status" value="1"/>
</dbReference>
<dbReference type="InterPro" id="IPR013785">
    <property type="entry name" value="Aldolase_TIM"/>
</dbReference>
<dbReference type="KEGG" id="eac:EAL2_c17800"/>
<evidence type="ECO:0000256" key="2">
    <source>
        <dbReference type="ARBA" id="ARBA00022485"/>
    </source>
</evidence>
<accession>W8TLK3</accession>
<evidence type="ECO:0000256" key="5">
    <source>
        <dbReference type="ARBA" id="ARBA00023004"/>
    </source>
</evidence>
<sequence>MKLRLSGPMTIDSIVDGDGIRAVVWAQGCRHACKGCHNPQTHSFEGGIEFEADDIIEQIKALRLHKGITLSGGDPFEQPVALAYVCREAKKAGLDVWAYTGYTFEELTDRGSETYAEWASLLAEVDVLVDGRFEEEKKSLRLKFRGSSNQRILDVKKSLEQGAAVIYEKYLDEKFE</sequence>
<dbReference type="SFLD" id="SFLDG01066">
    <property type="entry name" value="organic_radical-activating_enz"/>
    <property type="match status" value="1"/>
</dbReference>
<organism evidence="8 9">
    <name type="scientific">Peptoclostridium acidaminophilum DSM 3953</name>
    <dbReference type="NCBI Taxonomy" id="1286171"/>
    <lineage>
        <taxon>Bacteria</taxon>
        <taxon>Bacillati</taxon>
        <taxon>Bacillota</taxon>
        <taxon>Clostridia</taxon>
        <taxon>Peptostreptococcales</taxon>
        <taxon>Peptoclostridiaceae</taxon>
        <taxon>Peptoclostridium</taxon>
    </lineage>
</organism>
<keyword evidence="6" id="KW-0411">Iron-sulfur</keyword>